<evidence type="ECO:0000313" key="2">
    <source>
        <dbReference type="EMBL" id="SCL83968.1"/>
    </source>
</evidence>
<dbReference type="InterPro" id="IPR027417">
    <property type="entry name" value="P-loop_NTPase"/>
</dbReference>
<dbReference type="EMBL" id="FMIK01000014">
    <property type="protein sequence ID" value="SCL83968.1"/>
    <property type="molecule type" value="Genomic_DNA"/>
</dbReference>
<name>A0AAX2CCS0_9BACI</name>
<evidence type="ECO:0000256" key="1">
    <source>
        <dbReference type="SAM" id="Coils"/>
    </source>
</evidence>
<dbReference type="InterPro" id="IPR051943">
    <property type="entry name" value="TRAFAC_Dynamin-like_GTPase"/>
</dbReference>
<accession>A0AAX2CCS0</accession>
<gene>
    <name evidence="2" type="ORF">BCB44BAC_00458</name>
</gene>
<sequence length="919" mass="107602">MTTEKQFIQKIYYETFLTEQTSTDAQKILGEAYINESQNEFANISNIRFAQGEVYFHHKDFEAAIFKWEKVNNELSFWAKKNIGDAYFELGFLSTAEEIYTSIKTENITLTMEVALQLFSLYLEQNRLGLAFKTINEAVSFQPDYPNITTIARSFYEKQEDWNNAIELAIHEGIRTKSLHWFDILIHYINLGFTKNMKPEYFYEALKTLYTVDQAQFKELISALWNSYREEPNYLTWIQTVNHLFCHLEVGPSEDWNEISILYQETYCKLITGQHFMHELQGSIPNLLTNWFSITKKENSLFVSAAVLAWDEVAPKTLDSLLVKSAKAILSHLEANEEMNIDDISTLFETIATWAENNDVDLPHQFTLLVRGLSNLQVKQFLIAGTSNLDTSLFMNSILGEDILGDYQSAPIIFKDNVQTEINEFTDLTIRSVSDVNTFQNMMMTPSQEETRKNCVEFKLPCRFLRKNKFSFIVTPNFKQALHMKDTALEYLQATDSLIYIINTSSPLSDEELDTLVYMQEQMPNLQIQFIRNKLDSNIHAETAQQMINEIENKIHAYFPSAQIFPYSPLQENSQELSDVTDSILANIAKRDITQERIEKLLWFIHKTITYLINERVELENTLEKSIRWNKHILVKLNGFLNNLTTIQADTIRSITDSYRLTKEEIIHDIHAQIPELLQSCSDLVQEDSDFKSVHEEINDAMNERIQKHLQQVLLPKFTKSIQEWIETAHNEFIQGQSYLDEMSTTFNKLYEEERMQLPCDFKLLDDWRRDVVRMTHRIKVDNVNILLRFTPTQFFLKSAGKLFGNKNQPLLSNKYKQYIETEDYTDVATTISTQFFLQFELFESALERDIMMFFKDPLSILKQTVEAAHREIEEDEHNLTKLRTNPETYHDPLSLFKLQLFQYKFMLNKKGHHEVPTT</sequence>
<organism evidence="2 3">
    <name type="scientific">Bacillus cytotoxicus</name>
    <dbReference type="NCBI Taxonomy" id="580165"/>
    <lineage>
        <taxon>Bacteria</taxon>
        <taxon>Bacillati</taxon>
        <taxon>Bacillota</taxon>
        <taxon>Bacilli</taxon>
        <taxon>Bacillales</taxon>
        <taxon>Bacillaceae</taxon>
        <taxon>Bacillus</taxon>
        <taxon>Bacillus cereus group</taxon>
    </lineage>
</organism>
<feature type="coiled-coil region" evidence="1">
    <location>
        <begin position="859"/>
        <end position="886"/>
    </location>
</feature>
<dbReference type="Proteomes" id="UP000242164">
    <property type="component" value="Unassembled WGS sequence"/>
</dbReference>
<keyword evidence="1" id="KW-0175">Coiled coil</keyword>
<dbReference type="RefSeq" id="WP_087094414.1">
    <property type="nucleotide sequence ID" value="NZ_CP024096.1"/>
</dbReference>
<proteinExistence type="predicted"/>
<dbReference type="PANTHER" id="PTHR43681:SF1">
    <property type="entry name" value="SARCALUMENIN"/>
    <property type="match status" value="1"/>
</dbReference>
<reference evidence="2 3" key="1">
    <citation type="submission" date="2016-08" db="EMBL/GenBank/DDBJ databases">
        <authorList>
            <person name="Loux V."/>
            <person name="Rue O."/>
        </authorList>
    </citation>
    <scope>NUCLEOTIDE SEQUENCE [LARGE SCALE GENOMIC DNA]</scope>
    <source>
        <strain evidence="2 3">AFSSA_08CEB44bac</strain>
    </source>
</reference>
<dbReference type="Gene3D" id="1.25.40.10">
    <property type="entry name" value="Tetratricopeptide repeat domain"/>
    <property type="match status" value="1"/>
</dbReference>
<evidence type="ECO:0000313" key="3">
    <source>
        <dbReference type="Proteomes" id="UP000242164"/>
    </source>
</evidence>
<dbReference type="Gene3D" id="3.40.50.300">
    <property type="entry name" value="P-loop containing nucleotide triphosphate hydrolases"/>
    <property type="match status" value="1"/>
</dbReference>
<protein>
    <submittedName>
        <fullName evidence="2">Tetratricopeptide repeat family protein</fullName>
    </submittedName>
</protein>
<dbReference type="PANTHER" id="PTHR43681">
    <property type="entry name" value="TRANSMEMBRANE GTPASE FZO"/>
    <property type="match status" value="1"/>
</dbReference>
<comment type="caution">
    <text evidence="2">The sequence shown here is derived from an EMBL/GenBank/DDBJ whole genome shotgun (WGS) entry which is preliminary data.</text>
</comment>
<dbReference type="InterPro" id="IPR011990">
    <property type="entry name" value="TPR-like_helical_dom_sf"/>
</dbReference>
<dbReference type="AlphaFoldDB" id="A0AAX2CCS0"/>
<dbReference type="SUPFAM" id="SSF48452">
    <property type="entry name" value="TPR-like"/>
    <property type="match status" value="1"/>
</dbReference>